<keyword evidence="11" id="KW-1185">Reference proteome</keyword>
<dbReference type="SUPFAM" id="SSF47095">
    <property type="entry name" value="HMG-box"/>
    <property type="match status" value="1"/>
</dbReference>
<feature type="compositionally biased region" description="Polar residues" evidence="7">
    <location>
        <begin position="260"/>
        <end position="278"/>
    </location>
</feature>
<dbReference type="CDD" id="cd21990">
    <property type="entry name" value="HMG-box_CIC-like"/>
    <property type="match status" value="1"/>
</dbReference>
<dbReference type="InterPro" id="IPR036910">
    <property type="entry name" value="HMG_box_dom_sf"/>
</dbReference>
<keyword evidence="1" id="KW-0597">Phosphoprotein</keyword>
<reference evidence="10" key="3">
    <citation type="submission" date="2022-06" db="UniProtKB">
        <authorList>
            <consortium name="EnsemblMetazoa"/>
        </authorList>
    </citation>
    <scope>IDENTIFICATION</scope>
</reference>
<feature type="domain" description="HMG box" evidence="8">
    <location>
        <begin position="511"/>
        <end position="579"/>
    </location>
</feature>
<feature type="region of interest" description="Disordered" evidence="7">
    <location>
        <begin position="1028"/>
        <end position="1052"/>
    </location>
</feature>
<dbReference type="InterPro" id="IPR052412">
    <property type="entry name" value="CC-Dev_Transcription_Reg"/>
</dbReference>
<proteinExistence type="predicted"/>
<feature type="compositionally biased region" description="Polar residues" evidence="7">
    <location>
        <begin position="430"/>
        <end position="440"/>
    </location>
</feature>
<dbReference type="InterPro" id="IPR009071">
    <property type="entry name" value="HMG_box_dom"/>
</dbReference>
<keyword evidence="5 6" id="KW-0539">Nucleus</keyword>
<dbReference type="EnsemblMetazoa" id="SSS_5050s_mrna">
    <property type="protein sequence ID" value="KAF7494457.1"/>
    <property type="gene ID" value="SSS_5050"/>
</dbReference>
<dbReference type="PROSITE" id="PS50118">
    <property type="entry name" value="HMG_BOX_2"/>
    <property type="match status" value="1"/>
</dbReference>
<feature type="region of interest" description="Disordered" evidence="7">
    <location>
        <begin position="55"/>
        <end position="76"/>
    </location>
</feature>
<feature type="compositionally biased region" description="Basic and acidic residues" evidence="7">
    <location>
        <begin position="441"/>
        <end position="456"/>
    </location>
</feature>
<dbReference type="PANTHER" id="PTHR13059:SF13">
    <property type="entry name" value="PROTEIN CAPICUA HOMOLOG"/>
    <property type="match status" value="1"/>
</dbReference>
<feature type="region of interest" description="Disordered" evidence="7">
    <location>
        <begin position="415"/>
        <end position="474"/>
    </location>
</feature>
<dbReference type="SMART" id="SM00398">
    <property type="entry name" value="HMG"/>
    <property type="match status" value="1"/>
</dbReference>
<feature type="compositionally biased region" description="Polar residues" evidence="7">
    <location>
        <begin position="676"/>
        <end position="703"/>
    </location>
</feature>
<evidence type="ECO:0000313" key="11">
    <source>
        <dbReference type="Proteomes" id="UP000070412"/>
    </source>
</evidence>
<feature type="region of interest" description="Disordered" evidence="7">
    <location>
        <begin position="90"/>
        <end position="137"/>
    </location>
</feature>
<feature type="compositionally biased region" description="Polar residues" evidence="7">
    <location>
        <begin position="982"/>
        <end position="1008"/>
    </location>
</feature>
<gene>
    <name evidence="9" type="ORF">SSS_5050</name>
</gene>
<dbReference type="Pfam" id="PF25981">
    <property type="entry name" value="HTH_Cic_C"/>
    <property type="match status" value="1"/>
</dbReference>
<feature type="DNA-binding region" description="HMG box" evidence="6">
    <location>
        <begin position="511"/>
        <end position="579"/>
    </location>
</feature>
<feature type="region of interest" description="Disordered" evidence="7">
    <location>
        <begin position="873"/>
        <end position="900"/>
    </location>
</feature>
<feature type="region of interest" description="Disordered" evidence="7">
    <location>
        <begin position="226"/>
        <end position="278"/>
    </location>
</feature>
<evidence type="ECO:0000313" key="10">
    <source>
        <dbReference type="EnsemblMetazoa" id="KAF7494457.1"/>
    </source>
</evidence>
<accession>A0A834VED8</accession>
<reference evidence="9" key="2">
    <citation type="submission" date="2020-01" db="EMBL/GenBank/DDBJ databases">
        <authorList>
            <person name="Korhonen P.K.K."/>
            <person name="Guangxu M.G."/>
            <person name="Wang T.W."/>
            <person name="Stroehlein A.J.S."/>
            <person name="Young N.D."/>
            <person name="Ang C.-S.A."/>
            <person name="Fernando D.W.F."/>
            <person name="Lu H.L."/>
            <person name="Taylor S.T."/>
            <person name="Ehtesham M.E.M."/>
            <person name="Najaraj S.H.N."/>
            <person name="Harsha G.H.G."/>
            <person name="Madugundu A.M."/>
            <person name="Renuse S.R."/>
            <person name="Holt D.H."/>
            <person name="Pandey A.P."/>
            <person name="Papenfuss A.P."/>
            <person name="Gasser R.B.G."/>
            <person name="Fischer K.F."/>
        </authorList>
    </citation>
    <scope>NUCLEOTIDE SEQUENCE</scope>
    <source>
        <strain evidence="9">SSS_KF_BRIS2020</strain>
    </source>
</reference>
<feature type="region of interest" description="Disordered" evidence="7">
    <location>
        <begin position="317"/>
        <end position="384"/>
    </location>
</feature>
<evidence type="ECO:0000313" key="9">
    <source>
        <dbReference type="EMBL" id="KAF7494457.1"/>
    </source>
</evidence>
<keyword evidence="3 6" id="KW-0238">DNA-binding</keyword>
<feature type="compositionally biased region" description="Polar residues" evidence="7">
    <location>
        <begin position="317"/>
        <end position="332"/>
    </location>
</feature>
<evidence type="ECO:0000256" key="4">
    <source>
        <dbReference type="ARBA" id="ARBA00023163"/>
    </source>
</evidence>
<evidence type="ECO:0000256" key="3">
    <source>
        <dbReference type="ARBA" id="ARBA00023125"/>
    </source>
</evidence>
<dbReference type="FunFam" id="1.10.30.10:FF:000075">
    <property type="entry name" value="Capicua transcriptional repressor a"/>
    <property type="match status" value="1"/>
</dbReference>
<dbReference type="PANTHER" id="PTHR13059">
    <property type="entry name" value="HMG-BOX TRANSCRIPTION FACTOR BBX"/>
    <property type="match status" value="1"/>
</dbReference>
<evidence type="ECO:0000256" key="1">
    <source>
        <dbReference type="ARBA" id="ARBA00022553"/>
    </source>
</evidence>
<dbReference type="OrthoDB" id="6511689at2759"/>
<reference evidence="11" key="1">
    <citation type="journal article" date="2020" name="PLoS Negl. Trop. Dis.">
        <title>High-quality nuclear genome for Sarcoptes scabiei-A critical resource for a neglected parasite.</title>
        <authorList>
            <person name="Korhonen P.K."/>
            <person name="Gasser R.B."/>
            <person name="Ma G."/>
            <person name="Wang T."/>
            <person name="Stroehlein A.J."/>
            <person name="Young N.D."/>
            <person name="Ang C.S."/>
            <person name="Fernando D.D."/>
            <person name="Lu H.C."/>
            <person name="Taylor S."/>
            <person name="Reynolds S.L."/>
            <person name="Mofiz E."/>
            <person name="Najaraj S.H."/>
            <person name="Gowda H."/>
            <person name="Madugundu A."/>
            <person name="Renuse S."/>
            <person name="Holt D."/>
            <person name="Pandey A."/>
            <person name="Papenfuss A.T."/>
            <person name="Fischer K."/>
        </authorList>
    </citation>
    <scope>NUCLEOTIDE SEQUENCE [LARGE SCALE GENOMIC DNA]</scope>
</reference>
<protein>
    <submittedName>
        <fullName evidence="9">Protein capicua -like protein</fullName>
    </submittedName>
</protein>
<feature type="compositionally biased region" description="Polar residues" evidence="7">
    <location>
        <begin position="351"/>
        <end position="368"/>
    </location>
</feature>
<evidence type="ECO:0000259" key="8">
    <source>
        <dbReference type="PROSITE" id="PS50118"/>
    </source>
</evidence>
<dbReference type="AlphaFoldDB" id="A0A834VED8"/>
<dbReference type="Gene3D" id="1.10.30.10">
    <property type="entry name" value="High mobility group box domain"/>
    <property type="match status" value="1"/>
</dbReference>
<dbReference type="Proteomes" id="UP000070412">
    <property type="component" value="Unassembled WGS sequence"/>
</dbReference>
<dbReference type="GO" id="GO:0005634">
    <property type="term" value="C:nucleus"/>
    <property type="evidence" value="ECO:0007669"/>
    <property type="project" value="UniProtKB-UniRule"/>
</dbReference>
<keyword evidence="2" id="KW-0805">Transcription regulation</keyword>
<name>A0A834VED8_SARSC</name>
<dbReference type="GO" id="GO:0000981">
    <property type="term" value="F:DNA-binding transcription factor activity, RNA polymerase II-specific"/>
    <property type="evidence" value="ECO:0007669"/>
    <property type="project" value="TreeGrafter"/>
</dbReference>
<feature type="compositionally biased region" description="Basic and acidic residues" evidence="7">
    <location>
        <begin position="873"/>
        <end position="888"/>
    </location>
</feature>
<dbReference type="InterPro" id="IPR058607">
    <property type="entry name" value="HMG-box_Cic-like"/>
</dbReference>
<evidence type="ECO:0000256" key="7">
    <source>
        <dbReference type="SAM" id="MobiDB-lite"/>
    </source>
</evidence>
<keyword evidence="4" id="KW-0804">Transcription</keyword>
<dbReference type="GO" id="GO:0000977">
    <property type="term" value="F:RNA polymerase II transcription regulatory region sequence-specific DNA binding"/>
    <property type="evidence" value="ECO:0007669"/>
    <property type="project" value="TreeGrafter"/>
</dbReference>
<feature type="compositionally biased region" description="Polar residues" evidence="7">
    <location>
        <begin position="636"/>
        <end position="666"/>
    </location>
</feature>
<feature type="region of interest" description="Disordered" evidence="7">
    <location>
        <begin position="627"/>
        <end position="703"/>
    </location>
</feature>
<feature type="compositionally biased region" description="Low complexity" evidence="7">
    <location>
        <begin position="230"/>
        <end position="246"/>
    </location>
</feature>
<feature type="compositionally biased region" description="Polar residues" evidence="7">
    <location>
        <begin position="1028"/>
        <end position="1051"/>
    </location>
</feature>
<evidence type="ECO:0000256" key="2">
    <source>
        <dbReference type="ARBA" id="ARBA00023015"/>
    </source>
</evidence>
<sequence>MEAATLNAMTQYFNFCATLAHLSSMNLAGNNSPTNPYASMVNLDLLRRHQSILQESQHSDRIHSTSSIDSNDPPHIDVSEAASLLVSLKSSNNGSRRSPQLQESSNQTKKTPSQHSSSSDLSDIHETKSNPSQVSAISSKKVYGSYSAENSPLVSPYTIDFVNTLHQNQQTANSNHLNPYSSHQLTNLSISSPTSSATPVMHLLPFFQPINANQSSQLSISTENYQNNVPRSFSSPSSASGSSNGPSPTPYSVPHPMSLLNPSLISPQSHHSASHYFDNQISGPCSGAESSTELTDQSSSNNLLWYNLVPYFPATGTARTTPDTNQSPSNFKSFKKSLISPSSGEGDHQSTKNSSLVYLHPSSTQNDPISPPHSAPPHLSNFRNSQNYFNHFSIGSNGETQKKNVDDYEDDVFVDISDSGHSDKNESQRESSPLNLANHNNDQKEQKLQYVKDSKKIRSRSKRRSSSFSSVNNVKGEKAVKRSAIIASSTSNLNPSELQEINSDSTDKQHIRRPMNAFMIFSKRHRALVHQKHPNSDNRTVSKILGEWWYSLPAQEKQKYQELANKVKEAHYKRHPDWKWCSRSDSARPLGEDDDVFNLNGSECSEFNVITKKRRNKFNDYSENEFVSAKHEQSQLKEGSNNDQRSLNENDSSIINQRPSSTNEVSIEQKSKPINEITQDIRSNSINTSDATDQSIDLSKSNSGSTAISINNKWIDSSSNAGQSSPFMQIKYKNMVRSSLSPPISDLQSTASTPIIPKSVYTFSPLVPQSTTACDINSDFARNTTVTSEDKTEPMFYKTKMNFKSGNLSVKTPLTSVISLSAKDSSLDNSQMKNFNENDSEKKFILAPTPAQLGKSRGLKAKIHKTDLDVEQNKTDDYAEKTVDHKETNSSNEDIDEQQKEIDPAAKDAMDKILEEVNFDKHFERLPEFDPSIAASVVTPTTPIQLSPSMTAAFVTSYRKRQQRKHHLAALAAVSASISNSQQTSAKTPPIDNSSPLVHTPDSNSQTGAAFFGPNFNLQEAINHLNASNECSSPIDNQPPGSANSDKQGSSVRKILDQRRQLVMKFFTEKGLFPTTQETNEFQRKHTDIFPNKNTLQLKIREVRQKLMSFNAVSESSALLGSSSSTPSSSLSANNIVCKTTPTITSTITSNISTNDNAN</sequence>
<dbReference type="Pfam" id="PF00505">
    <property type="entry name" value="HMG_box"/>
    <property type="match status" value="1"/>
</dbReference>
<feature type="compositionally biased region" description="Basic and acidic residues" evidence="7">
    <location>
        <begin position="418"/>
        <end position="429"/>
    </location>
</feature>
<evidence type="ECO:0000256" key="6">
    <source>
        <dbReference type="PROSITE-ProRule" id="PRU00267"/>
    </source>
</evidence>
<feature type="compositionally biased region" description="Polar residues" evidence="7">
    <location>
        <begin position="90"/>
        <end position="111"/>
    </location>
</feature>
<feature type="region of interest" description="Disordered" evidence="7">
    <location>
        <begin position="979"/>
        <end position="1011"/>
    </location>
</feature>
<evidence type="ECO:0000256" key="5">
    <source>
        <dbReference type="ARBA" id="ARBA00023242"/>
    </source>
</evidence>
<dbReference type="InterPro" id="IPR058606">
    <property type="entry name" value="HTH_Cic_C"/>
</dbReference>
<dbReference type="EMBL" id="WVUK01000053">
    <property type="protein sequence ID" value="KAF7494457.1"/>
    <property type="molecule type" value="Genomic_DNA"/>
</dbReference>
<organism evidence="9">
    <name type="scientific">Sarcoptes scabiei</name>
    <name type="common">Itch mite</name>
    <name type="synonym">Acarus scabiei</name>
    <dbReference type="NCBI Taxonomy" id="52283"/>
    <lineage>
        <taxon>Eukaryota</taxon>
        <taxon>Metazoa</taxon>
        <taxon>Ecdysozoa</taxon>
        <taxon>Arthropoda</taxon>
        <taxon>Chelicerata</taxon>
        <taxon>Arachnida</taxon>
        <taxon>Acari</taxon>
        <taxon>Acariformes</taxon>
        <taxon>Sarcoptiformes</taxon>
        <taxon>Astigmata</taxon>
        <taxon>Psoroptidia</taxon>
        <taxon>Sarcoptoidea</taxon>
        <taxon>Sarcoptidae</taxon>
        <taxon>Sarcoptinae</taxon>
        <taxon>Sarcoptes</taxon>
    </lineage>
</organism>